<reference evidence="2 3" key="1">
    <citation type="journal article" date="2023" name="Plants (Basel)">
        <title>Bridging the Gap: Combining Genomics and Transcriptomics Approaches to Understand Stylosanthes scabra, an Orphan Legume from the Brazilian Caatinga.</title>
        <authorList>
            <person name="Ferreira-Neto J.R.C."/>
            <person name="da Silva M.D."/>
            <person name="Binneck E."/>
            <person name="de Melo N.F."/>
            <person name="da Silva R.H."/>
            <person name="de Melo A.L.T.M."/>
            <person name="Pandolfi V."/>
            <person name="Bustamante F.O."/>
            <person name="Brasileiro-Vidal A.C."/>
            <person name="Benko-Iseppon A.M."/>
        </authorList>
    </citation>
    <scope>NUCLEOTIDE SEQUENCE [LARGE SCALE GENOMIC DNA]</scope>
    <source>
        <tissue evidence="2">Leaves</tissue>
    </source>
</reference>
<accession>A0ABU6YAD7</accession>
<sequence>MGIKAHTNTSQVNNSFTVFLVIDAMALISCGFCGISSLEAGETTRDMEPAAVAEATRAAAESVASSINYVTSLLRDTSRNRRAGIWEADSQAADLQQSCLECAKLYSSRWFPLFQAGHNRISYARTRGNV</sequence>
<keyword evidence="1" id="KW-0812">Transmembrane</keyword>
<protein>
    <submittedName>
        <fullName evidence="2">Uncharacterized protein</fullName>
    </submittedName>
</protein>
<keyword evidence="3" id="KW-1185">Reference proteome</keyword>
<evidence type="ECO:0000313" key="3">
    <source>
        <dbReference type="Proteomes" id="UP001341840"/>
    </source>
</evidence>
<comment type="caution">
    <text evidence="2">The sequence shown here is derived from an EMBL/GenBank/DDBJ whole genome shotgun (WGS) entry which is preliminary data.</text>
</comment>
<dbReference type="EMBL" id="JASCZI010241794">
    <property type="protein sequence ID" value="MED6207004.1"/>
    <property type="molecule type" value="Genomic_DNA"/>
</dbReference>
<evidence type="ECO:0000256" key="1">
    <source>
        <dbReference type="SAM" id="Phobius"/>
    </source>
</evidence>
<feature type="transmembrane region" description="Helical" evidence="1">
    <location>
        <begin position="16"/>
        <end position="38"/>
    </location>
</feature>
<name>A0ABU6YAD7_9FABA</name>
<proteinExistence type="predicted"/>
<evidence type="ECO:0000313" key="2">
    <source>
        <dbReference type="EMBL" id="MED6207004.1"/>
    </source>
</evidence>
<organism evidence="2 3">
    <name type="scientific">Stylosanthes scabra</name>
    <dbReference type="NCBI Taxonomy" id="79078"/>
    <lineage>
        <taxon>Eukaryota</taxon>
        <taxon>Viridiplantae</taxon>
        <taxon>Streptophyta</taxon>
        <taxon>Embryophyta</taxon>
        <taxon>Tracheophyta</taxon>
        <taxon>Spermatophyta</taxon>
        <taxon>Magnoliopsida</taxon>
        <taxon>eudicotyledons</taxon>
        <taxon>Gunneridae</taxon>
        <taxon>Pentapetalae</taxon>
        <taxon>rosids</taxon>
        <taxon>fabids</taxon>
        <taxon>Fabales</taxon>
        <taxon>Fabaceae</taxon>
        <taxon>Papilionoideae</taxon>
        <taxon>50 kb inversion clade</taxon>
        <taxon>dalbergioids sensu lato</taxon>
        <taxon>Dalbergieae</taxon>
        <taxon>Pterocarpus clade</taxon>
        <taxon>Stylosanthes</taxon>
    </lineage>
</organism>
<gene>
    <name evidence="2" type="ORF">PIB30_031911</name>
</gene>
<dbReference type="Proteomes" id="UP001341840">
    <property type="component" value="Unassembled WGS sequence"/>
</dbReference>
<keyword evidence="1" id="KW-0472">Membrane</keyword>
<keyword evidence="1" id="KW-1133">Transmembrane helix</keyword>